<dbReference type="InterPro" id="IPR036890">
    <property type="entry name" value="HATPase_C_sf"/>
</dbReference>
<dbReference type="InterPro" id="IPR050351">
    <property type="entry name" value="BphY/WalK/GraS-like"/>
</dbReference>
<proteinExistence type="predicted"/>
<evidence type="ECO:0000256" key="6">
    <source>
        <dbReference type="ARBA" id="ARBA00022777"/>
    </source>
</evidence>
<dbReference type="SUPFAM" id="SSF47384">
    <property type="entry name" value="Homodimeric domain of signal transducing histidine kinase"/>
    <property type="match status" value="1"/>
</dbReference>
<dbReference type="SUPFAM" id="SSF55874">
    <property type="entry name" value="ATPase domain of HSP90 chaperone/DNA topoisomerase II/histidine kinase"/>
    <property type="match status" value="1"/>
</dbReference>
<dbReference type="GO" id="GO:0000155">
    <property type="term" value="F:phosphorelay sensor kinase activity"/>
    <property type="evidence" value="ECO:0007669"/>
    <property type="project" value="InterPro"/>
</dbReference>
<evidence type="ECO:0000256" key="4">
    <source>
        <dbReference type="ARBA" id="ARBA00022553"/>
    </source>
</evidence>
<evidence type="ECO:0000313" key="9">
    <source>
        <dbReference type="EMBL" id="SOY29832.1"/>
    </source>
</evidence>
<dbReference type="RefSeq" id="WP_103239915.1">
    <property type="nucleotide sequence ID" value="NZ_JANJZD010000011.1"/>
</dbReference>
<dbReference type="GO" id="GO:0005886">
    <property type="term" value="C:plasma membrane"/>
    <property type="evidence" value="ECO:0007669"/>
    <property type="project" value="TreeGrafter"/>
</dbReference>
<keyword evidence="5 9" id="KW-0808">Transferase</keyword>
<name>A0A2K4ZHA9_9FIRM</name>
<keyword evidence="4" id="KW-0597">Phosphoprotein</keyword>
<dbReference type="InterPro" id="IPR005467">
    <property type="entry name" value="His_kinase_dom"/>
</dbReference>
<dbReference type="OrthoDB" id="9792991at2"/>
<dbReference type="SMART" id="SM00388">
    <property type="entry name" value="HisKA"/>
    <property type="match status" value="1"/>
</dbReference>
<dbReference type="GO" id="GO:0004721">
    <property type="term" value="F:phosphoprotein phosphatase activity"/>
    <property type="evidence" value="ECO:0007669"/>
    <property type="project" value="TreeGrafter"/>
</dbReference>
<organism evidence="9 10">
    <name type="scientific">Acetatifactor muris</name>
    <dbReference type="NCBI Taxonomy" id="879566"/>
    <lineage>
        <taxon>Bacteria</taxon>
        <taxon>Bacillati</taxon>
        <taxon>Bacillota</taxon>
        <taxon>Clostridia</taxon>
        <taxon>Lachnospirales</taxon>
        <taxon>Lachnospiraceae</taxon>
        <taxon>Acetatifactor</taxon>
    </lineage>
</organism>
<evidence type="ECO:0000313" key="10">
    <source>
        <dbReference type="Proteomes" id="UP000236311"/>
    </source>
</evidence>
<accession>A0A2K4ZHA9</accession>
<dbReference type="PANTHER" id="PTHR45453:SF1">
    <property type="entry name" value="PHOSPHATE REGULON SENSOR PROTEIN PHOR"/>
    <property type="match status" value="1"/>
</dbReference>
<dbReference type="InterPro" id="IPR004358">
    <property type="entry name" value="Sig_transdc_His_kin-like_C"/>
</dbReference>
<evidence type="ECO:0000259" key="8">
    <source>
        <dbReference type="PROSITE" id="PS50109"/>
    </source>
</evidence>
<dbReference type="EMBL" id="OFSM01000012">
    <property type="protein sequence ID" value="SOY29832.1"/>
    <property type="molecule type" value="Genomic_DNA"/>
</dbReference>
<evidence type="ECO:0000256" key="7">
    <source>
        <dbReference type="ARBA" id="ARBA00023012"/>
    </source>
</evidence>
<comment type="subcellular location">
    <subcellularLocation>
        <location evidence="2">Membrane</location>
    </subcellularLocation>
</comment>
<dbReference type="GO" id="GO:0016036">
    <property type="term" value="P:cellular response to phosphate starvation"/>
    <property type="evidence" value="ECO:0007669"/>
    <property type="project" value="TreeGrafter"/>
</dbReference>
<evidence type="ECO:0000256" key="5">
    <source>
        <dbReference type="ARBA" id="ARBA00022679"/>
    </source>
</evidence>
<evidence type="ECO:0000256" key="1">
    <source>
        <dbReference type="ARBA" id="ARBA00000085"/>
    </source>
</evidence>
<evidence type="ECO:0000256" key="2">
    <source>
        <dbReference type="ARBA" id="ARBA00004370"/>
    </source>
</evidence>
<protein>
    <recommendedName>
        <fullName evidence="3">histidine kinase</fullName>
        <ecNumber evidence="3">2.7.13.3</ecNumber>
    </recommendedName>
</protein>
<sequence>MCVLFILSVTACALLALFYIRLCLDIHSLCGQLDEIARGSHLELAVNSRQRVLLVLCQKMNQVLAAKDTSHFRYDKAEKQLKQSITNLAHDIRTPLTGASGYIQLARECQNSDKEDHYLEIASIRLIELEDMLEKLFLYTKLTNEEFVFPEDSLKKIQVFPLLESCLLSFYTEFEEKGVSPEVSFSSESFCILAEEDALKRIFMNLIQNALIHGTGGLTISQREIVSYPPNSAQYSCRNTACHPELSSQKVSGIIFENPVQADCTLDPARIFDRFYKADPARGKSSSGLGLFIVQELMKKMGGDVRAEFHDHILRIILLFSI</sequence>
<dbReference type="InterPro" id="IPR003661">
    <property type="entry name" value="HisK_dim/P_dom"/>
</dbReference>
<dbReference type="Pfam" id="PF02518">
    <property type="entry name" value="HATPase_c"/>
    <property type="match status" value="1"/>
</dbReference>
<dbReference type="AlphaFoldDB" id="A0A2K4ZHA9"/>
<dbReference type="Pfam" id="PF00512">
    <property type="entry name" value="HisKA"/>
    <property type="match status" value="1"/>
</dbReference>
<dbReference type="InterPro" id="IPR003594">
    <property type="entry name" value="HATPase_dom"/>
</dbReference>
<dbReference type="Gene3D" id="1.10.287.130">
    <property type="match status" value="1"/>
</dbReference>
<dbReference type="PANTHER" id="PTHR45453">
    <property type="entry name" value="PHOSPHATE REGULON SENSOR PROTEIN PHOR"/>
    <property type="match status" value="1"/>
</dbReference>
<dbReference type="CDD" id="cd00082">
    <property type="entry name" value="HisKA"/>
    <property type="match status" value="1"/>
</dbReference>
<reference evidence="9 10" key="1">
    <citation type="submission" date="2018-01" db="EMBL/GenBank/DDBJ databases">
        <authorList>
            <person name="Gaut B.S."/>
            <person name="Morton B.R."/>
            <person name="Clegg M.T."/>
            <person name="Duvall M.R."/>
        </authorList>
    </citation>
    <scope>NUCLEOTIDE SEQUENCE [LARGE SCALE GENOMIC DNA]</scope>
    <source>
        <strain evidence="9">GP69</strain>
    </source>
</reference>
<dbReference type="SMART" id="SM00387">
    <property type="entry name" value="HATPase_c"/>
    <property type="match status" value="1"/>
</dbReference>
<dbReference type="InterPro" id="IPR036097">
    <property type="entry name" value="HisK_dim/P_sf"/>
</dbReference>
<dbReference type="CDD" id="cd00075">
    <property type="entry name" value="HATPase"/>
    <property type="match status" value="1"/>
</dbReference>
<feature type="domain" description="Histidine kinase" evidence="8">
    <location>
        <begin position="87"/>
        <end position="308"/>
    </location>
</feature>
<keyword evidence="7" id="KW-0902">Two-component regulatory system</keyword>
<keyword evidence="6" id="KW-0418">Kinase</keyword>
<comment type="catalytic activity">
    <reaction evidence="1">
        <text>ATP + protein L-histidine = ADP + protein N-phospho-L-histidine.</text>
        <dbReference type="EC" id="2.7.13.3"/>
    </reaction>
</comment>
<keyword evidence="10" id="KW-1185">Reference proteome</keyword>
<gene>
    <name evidence="9" type="primary">phoR_6</name>
    <name evidence="9" type="ORF">AMURIS_02553</name>
</gene>
<dbReference type="EC" id="2.7.13.3" evidence="3"/>
<dbReference type="Proteomes" id="UP000236311">
    <property type="component" value="Unassembled WGS sequence"/>
</dbReference>
<evidence type="ECO:0000256" key="3">
    <source>
        <dbReference type="ARBA" id="ARBA00012438"/>
    </source>
</evidence>
<dbReference type="PROSITE" id="PS50109">
    <property type="entry name" value="HIS_KIN"/>
    <property type="match status" value="1"/>
</dbReference>
<dbReference type="PRINTS" id="PR00344">
    <property type="entry name" value="BCTRLSENSOR"/>
</dbReference>
<dbReference type="Gene3D" id="3.30.565.10">
    <property type="entry name" value="Histidine kinase-like ATPase, C-terminal domain"/>
    <property type="match status" value="1"/>
</dbReference>